<proteinExistence type="predicted"/>
<dbReference type="AlphaFoldDB" id="A0A0F9B6K1"/>
<comment type="caution">
    <text evidence="1">The sequence shown here is derived from an EMBL/GenBank/DDBJ whole genome shotgun (WGS) entry which is preliminary data.</text>
</comment>
<reference evidence="1" key="1">
    <citation type="journal article" date="2015" name="Nature">
        <title>Complex archaea that bridge the gap between prokaryotes and eukaryotes.</title>
        <authorList>
            <person name="Spang A."/>
            <person name="Saw J.H."/>
            <person name="Jorgensen S.L."/>
            <person name="Zaremba-Niedzwiedzka K."/>
            <person name="Martijn J."/>
            <person name="Lind A.E."/>
            <person name="van Eijk R."/>
            <person name="Schleper C."/>
            <person name="Guy L."/>
            <person name="Ettema T.J."/>
        </authorList>
    </citation>
    <scope>NUCLEOTIDE SEQUENCE</scope>
</reference>
<accession>A0A0F9B6K1</accession>
<gene>
    <name evidence="1" type="ORF">LCGC14_2566050</name>
</gene>
<dbReference type="EMBL" id="LAZR01042490">
    <property type="protein sequence ID" value="KKL09417.1"/>
    <property type="molecule type" value="Genomic_DNA"/>
</dbReference>
<name>A0A0F9B6K1_9ZZZZ</name>
<sequence length="53" mass="5994">MDYPDSIPFVSLLEMTDVKVKSHDASFAYNCEPLRPDNPLILGPDIYVCEGYN</sequence>
<evidence type="ECO:0000313" key="1">
    <source>
        <dbReference type="EMBL" id="KKL09417.1"/>
    </source>
</evidence>
<feature type="non-terminal residue" evidence="1">
    <location>
        <position position="53"/>
    </location>
</feature>
<organism evidence="1">
    <name type="scientific">marine sediment metagenome</name>
    <dbReference type="NCBI Taxonomy" id="412755"/>
    <lineage>
        <taxon>unclassified sequences</taxon>
        <taxon>metagenomes</taxon>
        <taxon>ecological metagenomes</taxon>
    </lineage>
</organism>
<protein>
    <submittedName>
        <fullName evidence="1">Uncharacterized protein</fullName>
    </submittedName>
</protein>